<feature type="region of interest" description="Disordered" evidence="1">
    <location>
        <begin position="150"/>
        <end position="178"/>
    </location>
</feature>
<keyword evidence="3" id="KW-1185">Reference proteome</keyword>
<protein>
    <submittedName>
        <fullName evidence="2">Uncharacterized protein</fullName>
    </submittedName>
</protein>
<reference evidence="3" key="1">
    <citation type="submission" date="2012-07" db="EMBL/GenBank/DDBJ databases">
        <title>Genome of the Chinese tree shrew, a rising model animal genetically related to primates.</title>
        <authorList>
            <person name="Zhang G."/>
            <person name="Fan Y."/>
            <person name="Yao Y."/>
            <person name="Huang Z."/>
        </authorList>
    </citation>
    <scope>NUCLEOTIDE SEQUENCE [LARGE SCALE GENOMIC DNA]</scope>
</reference>
<dbReference type="Proteomes" id="UP000011518">
    <property type="component" value="Unassembled WGS sequence"/>
</dbReference>
<organism evidence="2 3">
    <name type="scientific">Tupaia chinensis</name>
    <name type="common">Chinese tree shrew</name>
    <name type="synonym">Tupaia belangeri chinensis</name>
    <dbReference type="NCBI Taxonomy" id="246437"/>
    <lineage>
        <taxon>Eukaryota</taxon>
        <taxon>Metazoa</taxon>
        <taxon>Chordata</taxon>
        <taxon>Craniata</taxon>
        <taxon>Vertebrata</taxon>
        <taxon>Euteleostomi</taxon>
        <taxon>Mammalia</taxon>
        <taxon>Eutheria</taxon>
        <taxon>Euarchontoglires</taxon>
        <taxon>Scandentia</taxon>
        <taxon>Tupaiidae</taxon>
        <taxon>Tupaia</taxon>
    </lineage>
</organism>
<feature type="region of interest" description="Disordered" evidence="1">
    <location>
        <begin position="42"/>
        <end position="75"/>
    </location>
</feature>
<sequence length="178" mass="19442">MVLGRLGTLVYRFRPRSQRRNFSLRRNLSKSQPLLCIVGQQNGPLAMPRDTGQLGSPLRAPRSAPGDPPRLRHKPGSFLSWTAGVKLLHDYLCKLSLQTVPTDSNWVSTHLALLGTPGWTSLTLTYTAGTITVSTSQSSQKIASIGKARKRCSLRRTRPRSPDCFEGDGGNSSSEVLG</sequence>
<name>L9L076_TUPCH</name>
<proteinExistence type="predicted"/>
<evidence type="ECO:0000313" key="3">
    <source>
        <dbReference type="Proteomes" id="UP000011518"/>
    </source>
</evidence>
<dbReference type="AlphaFoldDB" id="L9L076"/>
<accession>L9L076</accession>
<dbReference type="InParanoid" id="L9L076"/>
<reference evidence="3" key="2">
    <citation type="journal article" date="2013" name="Nat. Commun.">
        <title>Genome of the Chinese tree shrew.</title>
        <authorList>
            <person name="Fan Y."/>
            <person name="Huang Z.Y."/>
            <person name="Cao C.C."/>
            <person name="Chen C.S."/>
            <person name="Chen Y.X."/>
            <person name="Fan D.D."/>
            <person name="He J."/>
            <person name="Hou H.L."/>
            <person name="Hu L."/>
            <person name="Hu X.T."/>
            <person name="Jiang X.T."/>
            <person name="Lai R."/>
            <person name="Lang Y.S."/>
            <person name="Liang B."/>
            <person name="Liao S.G."/>
            <person name="Mu D."/>
            <person name="Ma Y.Y."/>
            <person name="Niu Y.Y."/>
            <person name="Sun X.Q."/>
            <person name="Xia J.Q."/>
            <person name="Xiao J."/>
            <person name="Xiong Z.Q."/>
            <person name="Xu L."/>
            <person name="Yang L."/>
            <person name="Zhang Y."/>
            <person name="Zhao W."/>
            <person name="Zhao X.D."/>
            <person name="Zheng Y.T."/>
            <person name="Zhou J.M."/>
            <person name="Zhu Y.B."/>
            <person name="Zhang G.J."/>
            <person name="Wang J."/>
            <person name="Yao Y.G."/>
        </authorList>
    </citation>
    <scope>NUCLEOTIDE SEQUENCE [LARGE SCALE GENOMIC DNA]</scope>
</reference>
<dbReference type="EMBL" id="KB320577">
    <property type="protein sequence ID" value="ELW68358.1"/>
    <property type="molecule type" value="Genomic_DNA"/>
</dbReference>
<evidence type="ECO:0000256" key="1">
    <source>
        <dbReference type="SAM" id="MobiDB-lite"/>
    </source>
</evidence>
<evidence type="ECO:0000313" key="2">
    <source>
        <dbReference type="EMBL" id="ELW68358.1"/>
    </source>
</evidence>
<gene>
    <name evidence="2" type="ORF">TREES_T100007277</name>
</gene>
<feature type="compositionally biased region" description="Basic residues" evidence="1">
    <location>
        <begin position="150"/>
        <end position="159"/>
    </location>
</feature>